<evidence type="ECO:0000256" key="5">
    <source>
        <dbReference type="ARBA" id="ARBA00022734"/>
    </source>
</evidence>
<sequence>MRLNFSMTLVSYTVSVFTVTKLQKCTTVNLNIKSGRELTADMASPLWTIYAATYGSALYHCFPRCEEDERCVGIELCRIRPDYSRCRGCCEWFVNWHKGISLSTSDKCRYIELENKTNVNETGTNVALHSSTTASSVAVFGPNVLSHRKAVDGIALCPHSSYTFHTYEEVDPWVKINLQRIVMIWRIIVYNRQDCCGSRLVNLNVTYSNDGQTNSCGYYPGSMAKSGDVILFQCPPDARGSSVKLMVQSPPGIKNYFSLCEVEVYQKKYD</sequence>
<name>A0A8W8I137_MAGGI</name>
<keyword evidence="6" id="KW-0106">Calcium</keyword>
<evidence type="ECO:0000256" key="3">
    <source>
        <dbReference type="ARBA" id="ARBA00011233"/>
    </source>
</evidence>
<evidence type="ECO:0000256" key="7">
    <source>
        <dbReference type="ARBA" id="ARBA00023157"/>
    </source>
</evidence>
<comment type="similarity">
    <text evidence="2">Belongs to the fucolectin family.</text>
</comment>
<evidence type="ECO:0000256" key="4">
    <source>
        <dbReference type="ARBA" id="ARBA00022723"/>
    </source>
</evidence>
<dbReference type="AlphaFoldDB" id="A0A8W8I137"/>
<dbReference type="GO" id="GO:0042806">
    <property type="term" value="F:fucose binding"/>
    <property type="evidence" value="ECO:0007669"/>
    <property type="project" value="UniProtKB-ARBA"/>
</dbReference>
<evidence type="ECO:0000256" key="6">
    <source>
        <dbReference type="ARBA" id="ARBA00022837"/>
    </source>
</evidence>
<dbReference type="InterPro" id="IPR051941">
    <property type="entry name" value="BG_Antigen-Binding_Lectin"/>
</dbReference>
<evidence type="ECO:0000256" key="2">
    <source>
        <dbReference type="ARBA" id="ARBA00010147"/>
    </source>
</evidence>
<organism evidence="9 10">
    <name type="scientific">Magallana gigas</name>
    <name type="common">Pacific oyster</name>
    <name type="synonym">Crassostrea gigas</name>
    <dbReference type="NCBI Taxonomy" id="29159"/>
    <lineage>
        <taxon>Eukaryota</taxon>
        <taxon>Metazoa</taxon>
        <taxon>Spiralia</taxon>
        <taxon>Lophotrochozoa</taxon>
        <taxon>Mollusca</taxon>
        <taxon>Bivalvia</taxon>
        <taxon>Autobranchia</taxon>
        <taxon>Pteriomorphia</taxon>
        <taxon>Ostreida</taxon>
        <taxon>Ostreoidea</taxon>
        <taxon>Ostreidae</taxon>
        <taxon>Magallana</taxon>
    </lineage>
</organism>
<dbReference type="InterPro" id="IPR008979">
    <property type="entry name" value="Galactose-bd-like_sf"/>
</dbReference>
<dbReference type="InterPro" id="IPR006585">
    <property type="entry name" value="FTP1"/>
</dbReference>
<dbReference type="GO" id="GO:0010185">
    <property type="term" value="P:regulation of cellular defense response"/>
    <property type="evidence" value="ECO:0007669"/>
    <property type="project" value="UniProtKB-ARBA"/>
</dbReference>
<accession>A0A8W8I137</accession>
<feature type="domain" description="Fucolectin tachylectin-4 pentraxin-1" evidence="8">
    <location>
        <begin position="123"/>
        <end position="270"/>
    </location>
</feature>
<evidence type="ECO:0000313" key="9">
    <source>
        <dbReference type="EnsemblMetazoa" id="G11993.1:cds"/>
    </source>
</evidence>
<dbReference type="OMA" id="CKYLEMG"/>
<keyword evidence="7" id="KW-1015">Disulfide bond</keyword>
<evidence type="ECO:0000259" key="8">
    <source>
        <dbReference type="SMART" id="SM00607"/>
    </source>
</evidence>
<comment type="subunit">
    <text evidence="3">Homotrimer.</text>
</comment>
<dbReference type="SMART" id="SM00607">
    <property type="entry name" value="FTP"/>
    <property type="match status" value="1"/>
</dbReference>
<dbReference type="Proteomes" id="UP000005408">
    <property type="component" value="Unassembled WGS sequence"/>
</dbReference>
<protein>
    <recommendedName>
        <fullName evidence="8">Fucolectin tachylectin-4 pentraxin-1 domain-containing protein</fullName>
    </recommendedName>
</protein>
<keyword evidence="5" id="KW-0430">Lectin</keyword>
<dbReference type="OrthoDB" id="6158912at2759"/>
<dbReference type="EnsemblMetazoa" id="G11993.1">
    <property type="protein sequence ID" value="G11993.1:cds"/>
    <property type="gene ID" value="G11993"/>
</dbReference>
<dbReference type="SUPFAM" id="SSF49785">
    <property type="entry name" value="Galactose-binding domain-like"/>
    <property type="match status" value="1"/>
</dbReference>
<dbReference type="Gene3D" id="2.60.120.260">
    <property type="entry name" value="Galactose-binding domain-like"/>
    <property type="match status" value="1"/>
</dbReference>
<comment type="function">
    <text evidence="1">Acts as a defensive agent. Recognizes blood group fucosylated oligosaccharides including A, B, H and Lewis B-type antigens. Does not recognize Lewis A antigen and has low affinity for monovalent haptens.</text>
</comment>
<dbReference type="PANTHER" id="PTHR45713:SF6">
    <property type="entry name" value="F5_8 TYPE C DOMAIN-CONTAINING PROTEIN"/>
    <property type="match status" value="1"/>
</dbReference>
<reference evidence="9" key="1">
    <citation type="submission" date="2022-08" db="UniProtKB">
        <authorList>
            <consortium name="EnsemblMetazoa"/>
        </authorList>
    </citation>
    <scope>IDENTIFICATION</scope>
    <source>
        <strain evidence="9">05x7-T-G4-1.051#20</strain>
    </source>
</reference>
<keyword evidence="4" id="KW-0479">Metal-binding</keyword>
<dbReference type="GO" id="GO:0001868">
    <property type="term" value="P:regulation of complement activation, lectin pathway"/>
    <property type="evidence" value="ECO:0007669"/>
    <property type="project" value="UniProtKB-ARBA"/>
</dbReference>
<evidence type="ECO:0000256" key="1">
    <source>
        <dbReference type="ARBA" id="ARBA00002219"/>
    </source>
</evidence>
<evidence type="ECO:0000313" key="10">
    <source>
        <dbReference type="Proteomes" id="UP000005408"/>
    </source>
</evidence>
<proteinExistence type="inferred from homology"/>
<dbReference type="GO" id="GO:0046872">
    <property type="term" value="F:metal ion binding"/>
    <property type="evidence" value="ECO:0007669"/>
    <property type="project" value="UniProtKB-KW"/>
</dbReference>
<dbReference type="PANTHER" id="PTHR45713">
    <property type="entry name" value="FTP DOMAIN-CONTAINING PROTEIN"/>
    <property type="match status" value="1"/>
</dbReference>
<keyword evidence="10" id="KW-1185">Reference proteome</keyword>
<dbReference type="Pfam" id="PF22633">
    <property type="entry name" value="F5_F8_type_C_2"/>
    <property type="match status" value="1"/>
</dbReference>